<reference evidence="2 3" key="1">
    <citation type="journal article" date="2014" name="PLoS Genet.">
        <title>Phylogenetically driven sequencing of extremely halophilic archaea reveals strategies for static and dynamic osmo-response.</title>
        <authorList>
            <person name="Becker E.A."/>
            <person name="Seitzer P.M."/>
            <person name="Tritt A."/>
            <person name="Larsen D."/>
            <person name="Krusor M."/>
            <person name="Yao A.I."/>
            <person name="Wu D."/>
            <person name="Madern D."/>
            <person name="Eisen J.A."/>
            <person name="Darling A.E."/>
            <person name="Facciotti M.T."/>
        </authorList>
    </citation>
    <scope>NUCLEOTIDE SEQUENCE [LARGE SCALE GENOMIC DNA]</scope>
    <source>
        <strain evidence="2 3">DSM 21995</strain>
    </source>
</reference>
<keyword evidence="1" id="KW-0812">Transmembrane</keyword>
<keyword evidence="3" id="KW-1185">Reference proteome</keyword>
<comment type="caution">
    <text evidence="2">The sequence shown here is derived from an EMBL/GenBank/DDBJ whole genome shotgun (WGS) entry which is preliminary data.</text>
</comment>
<feature type="transmembrane region" description="Helical" evidence="1">
    <location>
        <begin position="47"/>
        <end position="72"/>
    </location>
</feature>
<gene>
    <name evidence="2" type="ORF">C469_16333</name>
</gene>
<evidence type="ECO:0000313" key="3">
    <source>
        <dbReference type="Proteomes" id="UP000011650"/>
    </source>
</evidence>
<accession>M0NH66</accession>
<sequence length="115" mass="11399">MTDNTYLNALLGAVATVLLSFTGISPVLGGALAGYLEGGETNDGLRVGAISGAIASIPVLGILVLVLFVVPVAPDAGVVLGSVVLILGIIALAFAYTMALSAIGGVIGSYVKREL</sequence>
<protein>
    <recommendedName>
        <fullName evidence="4">DUF5518 domain-containing protein</fullName>
    </recommendedName>
</protein>
<feature type="transmembrane region" description="Helical" evidence="1">
    <location>
        <begin position="78"/>
        <end position="111"/>
    </location>
</feature>
<dbReference type="Pfam" id="PF17647">
    <property type="entry name" value="DUF5518"/>
    <property type="match status" value="1"/>
</dbReference>
<keyword evidence="1" id="KW-1133">Transmembrane helix</keyword>
<proteinExistence type="predicted"/>
<dbReference type="PATRIC" id="fig|1227482.3.peg.3303"/>
<evidence type="ECO:0000256" key="1">
    <source>
        <dbReference type="SAM" id="Phobius"/>
    </source>
</evidence>
<feature type="transmembrane region" description="Helical" evidence="1">
    <location>
        <begin position="6"/>
        <end position="35"/>
    </location>
</feature>
<dbReference type="Proteomes" id="UP000011650">
    <property type="component" value="Unassembled WGS sequence"/>
</dbReference>
<dbReference type="AlphaFoldDB" id="M0NH66"/>
<evidence type="ECO:0000313" key="2">
    <source>
        <dbReference type="EMBL" id="EMA57317.1"/>
    </source>
</evidence>
<dbReference type="RefSeq" id="WP_008008507.1">
    <property type="nucleotide sequence ID" value="NZ_AOJG01000041.1"/>
</dbReference>
<dbReference type="EMBL" id="AOJG01000041">
    <property type="protein sequence ID" value="EMA57317.1"/>
    <property type="molecule type" value="Genomic_DNA"/>
</dbReference>
<name>M0NH66_9EURY</name>
<evidence type="ECO:0008006" key="4">
    <source>
        <dbReference type="Google" id="ProtNLM"/>
    </source>
</evidence>
<dbReference type="InterPro" id="IPR040493">
    <property type="entry name" value="DUF5518"/>
</dbReference>
<organism evidence="2 3">
    <name type="scientific">Halorubrum lipolyticum DSM 21995</name>
    <dbReference type="NCBI Taxonomy" id="1227482"/>
    <lineage>
        <taxon>Archaea</taxon>
        <taxon>Methanobacteriati</taxon>
        <taxon>Methanobacteriota</taxon>
        <taxon>Stenosarchaea group</taxon>
        <taxon>Halobacteria</taxon>
        <taxon>Halobacteriales</taxon>
        <taxon>Haloferacaceae</taxon>
        <taxon>Halorubrum</taxon>
    </lineage>
</organism>
<keyword evidence="1" id="KW-0472">Membrane</keyword>